<proteinExistence type="predicted"/>
<accession>S8CE84</accession>
<dbReference type="Proteomes" id="UP000015100">
    <property type="component" value="Unassembled WGS sequence"/>
</dbReference>
<dbReference type="eggNOG" id="ENOG502S0HZ">
    <property type="taxonomic scope" value="Eukaryota"/>
</dbReference>
<dbReference type="Pfam" id="PF17615">
    <property type="entry name" value="C166"/>
    <property type="match status" value="1"/>
</dbReference>
<evidence type="ECO:0000313" key="3">
    <source>
        <dbReference type="Proteomes" id="UP000015100"/>
    </source>
</evidence>
<comment type="caution">
    <text evidence="2">The sequence shown here is derived from an EMBL/GenBank/DDBJ whole genome shotgun (WGS) entry which is preliminary data.</text>
</comment>
<reference evidence="2 3" key="1">
    <citation type="journal article" date="2013" name="PLoS Genet.">
        <title>Genomic mechanisms accounting for the adaptation to parasitism in nematode-trapping fungi.</title>
        <authorList>
            <person name="Meerupati T."/>
            <person name="Andersson K.M."/>
            <person name="Friman E."/>
            <person name="Kumar D."/>
            <person name="Tunlid A."/>
            <person name="Ahren D."/>
        </authorList>
    </citation>
    <scope>NUCLEOTIDE SEQUENCE [LARGE SCALE GENOMIC DNA]</scope>
    <source>
        <strain evidence="2 3">CBS 200.50</strain>
    </source>
</reference>
<evidence type="ECO:0000313" key="2">
    <source>
        <dbReference type="EMBL" id="EPS45967.1"/>
    </source>
</evidence>
<gene>
    <name evidence="2" type="ORF">H072_24</name>
</gene>
<sequence length="201" mass="21171">MHLFKVAFTAALAILAAPSFAAVTPTQVVSNIKILTSKSKALQGPAQSISLINGPLIVIGLGPFPPIIAGFTEIITLVTADIAAMSGTAPITGAVDAKNIADAFREFVQVHQKMLNILIGKAGLFNTVPIIGEPVAGVLRSLEKIVDTIAFGLIDLVESQAVQMTMDKESLGGTITLAIDSYDGLNLKSKQRRHSKDIRIV</sequence>
<dbReference type="OMA" id="ICINSYD"/>
<protein>
    <recommendedName>
        <fullName evidence="4">UVI-1 protein</fullName>
    </recommendedName>
</protein>
<evidence type="ECO:0008006" key="4">
    <source>
        <dbReference type="Google" id="ProtNLM"/>
    </source>
</evidence>
<feature type="chain" id="PRO_5004549555" description="UVI-1 protein" evidence="1">
    <location>
        <begin position="22"/>
        <end position="201"/>
    </location>
</feature>
<dbReference type="EMBL" id="AQGS01000001">
    <property type="protein sequence ID" value="EPS45967.1"/>
    <property type="molecule type" value="Genomic_DNA"/>
</dbReference>
<dbReference type="OrthoDB" id="5089392at2759"/>
<name>S8CE84_DACHA</name>
<feature type="signal peptide" evidence="1">
    <location>
        <begin position="1"/>
        <end position="21"/>
    </location>
</feature>
<dbReference type="HOGENOM" id="CLU_092498_2_0_1"/>
<keyword evidence="3" id="KW-1185">Reference proteome</keyword>
<reference evidence="3" key="2">
    <citation type="submission" date="2013-04" db="EMBL/GenBank/DDBJ databases">
        <title>Genomic mechanisms accounting for the adaptation to parasitism in nematode-trapping fungi.</title>
        <authorList>
            <person name="Ahren D.G."/>
        </authorList>
    </citation>
    <scope>NUCLEOTIDE SEQUENCE [LARGE SCALE GENOMIC DNA]</scope>
    <source>
        <strain evidence="3">CBS 200.50</strain>
    </source>
</reference>
<dbReference type="AlphaFoldDB" id="S8CE84"/>
<evidence type="ECO:0000256" key="1">
    <source>
        <dbReference type="SAM" id="SignalP"/>
    </source>
</evidence>
<organism evidence="2 3">
    <name type="scientific">Dactylellina haptotyla (strain CBS 200.50)</name>
    <name type="common">Nematode-trapping fungus</name>
    <name type="synonym">Monacrosporium haptotylum</name>
    <dbReference type="NCBI Taxonomy" id="1284197"/>
    <lineage>
        <taxon>Eukaryota</taxon>
        <taxon>Fungi</taxon>
        <taxon>Dikarya</taxon>
        <taxon>Ascomycota</taxon>
        <taxon>Pezizomycotina</taxon>
        <taxon>Orbiliomycetes</taxon>
        <taxon>Orbiliales</taxon>
        <taxon>Orbiliaceae</taxon>
        <taxon>Dactylellina</taxon>
    </lineage>
</organism>
<keyword evidence="1" id="KW-0732">Signal</keyword>